<keyword evidence="3" id="KW-1185">Reference proteome</keyword>
<dbReference type="OrthoDB" id="10592489at2759"/>
<sequence>MIRKQTSHAARHKIQQTLNKPKYLMPKGVRYNGKANNKTQKHRYRMPTGIGYERNTTTKPCTRCITTSNVKVQFPNHNRMPYKQSNQCSQASSPSVFCLGRDGRRFLGLCPGRTPVL</sequence>
<dbReference type="EMBL" id="ML120422">
    <property type="protein sequence ID" value="RPA95759.1"/>
    <property type="molecule type" value="Genomic_DNA"/>
</dbReference>
<evidence type="ECO:0000313" key="2">
    <source>
        <dbReference type="EMBL" id="RPA95759.1"/>
    </source>
</evidence>
<gene>
    <name evidence="2" type="ORF">L873DRAFT_1299621</name>
</gene>
<reference evidence="2 3" key="1">
    <citation type="journal article" date="2018" name="Nat. Ecol. Evol.">
        <title>Pezizomycetes genomes reveal the molecular basis of ectomycorrhizal truffle lifestyle.</title>
        <authorList>
            <person name="Murat C."/>
            <person name="Payen T."/>
            <person name="Noel B."/>
            <person name="Kuo A."/>
            <person name="Morin E."/>
            <person name="Chen J."/>
            <person name="Kohler A."/>
            <person name="Krizsan K."/>
            <person name="Balestrini R."/>
            <person name="Da Silva C."/>
            <person name="Montanini B."/>
            <person name="Hainaut M."/>
            <person name="Levati E."/>
            <person name="Barry K.W."/>
            <person name="Belfiori B."/>
            <person name="Cichocki N."/>
            <person name="Clum A."/>
            <person name="Dockter R.B."/>
            <person name="Fauchery L."/>
            <person name="Guy J."/>
            <person name="Iotti M."/>
            <person name="Le Tacon F."/>
            <person name="Lindquist E.A."/>
            <person name="Lipzen A."/>
            <person name="Malagnac F."/>
            <person name="Mello A."/>
            <person name="Molinier V."/>
            <person name="Miyauchi S."/>
            <person name="Poulain J."/>
            <person name="Riccioni C."/>
            <person name="Rubini A."/>
            <person name="Sitrit Y."/>
            <person name="Splivallo R."/>
            <person name="Traeger S."/>
            <person name="Wang M."/>
            <person name="Zifcakova L."/>
            <person name="Wipf D."/>
            <person name="Zambonelli A."/>
            <person name="Paolocci F."/>
            <person name="Nowrousian M."/>
            <person name="Ottonello S."/>
            <person name="Baldrian P."/>
            <person name="Spatafora J.W."/>
            <person name="Henrissat B."/>
            <person name="Nagy L.G."/>
            <person name="Aury J.M."/>
            <person name="Wincker P."/>
            <person name="Grigoriev I.V."/>
            <person name="Bonfante P."/>
            <person name="Martin F.M."/>
        </authorList>
    </citation>
    <scope>NUCLEOTIDE SEQUENCE [LARGE SCALE GENOMIC DNA]</scope>
    <source>
        <strain evidence="2 3">120613-1</strain>
    </source>
</reference>
<feature type="region of interest" description="Disordered" evidence="1">
    <location>
        <begin position="30"/>
        <end position="53"/>
    </location>
</feature>
<name>A0A3N4JBX2_9PEZI</name>
<evidence type="ECO:0000256" key="1">
    <source>
        <dbReference type="SAM" id="MobiDB-lite"/>
    </source>
</evidence>
<dbReference type="Proteomes" id="UP000276215">
    <property type="component" value="Unassembled WGS sequence"/>
</dbReference>
<dbReference type="AlphaFoldDB" id="A0A3N4JBX2"/>
<protein>
    <submittedName>
        <fullName evidence="2">Uncharacterized protein</fullName>
    </submittedName>
</protein>
<evidence type="ECO:0000313" key="3">
    <source>
        <dbReference type="Proteomes" id="UP000276215"/>
    </source>
</evidence>
<accession>A0A3N4JBX2</accession>
<organism evidence="2 3">
    <name type="scientific">Choiromyces venosus 120613-1</name>
    <dbReference type="NCBI Taxonomy" id="1336337"/>
    <lineage>
        <taxon>Eukaryota</taxon>
        <taxon>Fungi</taxon>
        <taxon>Dikarya</taxon>
        <taxon>Ascomycota</taxon>
        <taxon>Pezizomycotina</taxon>
        <taxon>Pezizomycetes</taxon>
        <taxon>Pezizales</taxon>
        <taxon>Tuberaceae</taxon>
        <taxon>Choiromyces</taxon>
    </lineage>
</organism>
<proteinExistence type="predicted"/>